<comment type="caution">
    <text evidence="1">The sequence shown here is derived from an EMBL/GenBank/DDBJ whole genome shotgun (WGS) entry which is preliminary data.</text>
</comment>
<sequence>MSDKPRQRGSTVITVGVPTKIEYVGFHPETSVTISCAVVPNTEKRQWPLVPAIMQGKVVIADRNGHVSLNLALTEAELATAGKKKRDRSKWVAVLMVCGEYICDDSIGRGEHRTPITLYTRIPIALN</sequence>
<organism evidence="1 2">
    <name type="scientific">Candidatus Woesebacteria bacterium RIFCSPHIGHO2_01_FULL_41_10</name>
    <dbReference type="NCBI Taxonomy" id="1802500"/>
    <lineage>
        <taxon>Bacteria</taxon>
        <taxon>Candidatus Woeseibacteriota</taxon>
    </lineage>
</organism>
<protein>
    <submittedName>
        <fullName evidence="1">Uncharacterized protein</fullName>
    </submittedName>
</protein>
<dbReference type="AlphaFoldDB" id="A0A1F7YRA5"/>
<dbReference type="Proteomes" id="UP000177263">
    <property type="component" value="Unassembled WGS sequence"/>
</dbReference>
<accession>A0A1F7YRA5</accession>
<dbReference type="EMBL" id="MGGM01000009">
    <property type="protein sequence ID" value="OGM29787.1"/>
    <property type="molecule type" value="Genomic_DNA"/>
</dbReference>
<name>A0A1F7YRA5_9BACT</name>
<gene>
    <name evidence="1" type="ORF">A2801_00080</name>
</gene>
<reference evidence="1 2" key="1">
    <citation type="journal article" date="2016" name="Nat. Commun.">
        <title>Thousands of microbial genomes shed light on interconnected biogeochemical processes in an aquifer system.</title>
        <authorList>
            <person name="Anantharaman K."/>
            <person name="Brown C.T."/>
            <person name="Hug L.A."/>
            <person name="Sharon I."/>
            <person name="Castelle C.J."/>
            <person name="Probst A.J."/>
            <person name="Thomas B.C."/>
            <person name="Singh A."/>
            <person name="Wilkins M.J."/>
            <person name="Karaoz U."/>
            <person name="Brodie E.L."/>
            <person name="Williams K.H."/>
            <person name="Hubbard S.S."/>
            <person name="Banfield J.F."/>
        </authorList>
    </citation>
    <scope>NUCLEOTIDE SEQUENCE [LARGE SCALE GENOMIC DNA]</scope>
</reference>
<evidence type="ECO:0000313" key="1">
    <source>
        <dbReference type="EMBL" id="OGM29787.1"/>
    </source>
</evidence>
<evidence type="ECO:0000313" key="2">
    <source>
        <dbReference type="Proteomes" id="UP000177263"/>
    </source>
</evidence>
<dbReference type="STRING" id="1802500.A2801_00080"/>
<proteinExistence type="predicted"/>